<proteinExistence type="inferred from homology"/>
<feature type="binding site" evidence="6">
    <location>
        <position position="151"/>
    </location>
    <ligand>
        <name>Mg(2+)</name>
        <dbReference type="ChEBI" id="CHEBI:18420"/>
        <label>2</label>
    </ligand>
</feature>
<dbReference type="Pfam" id="PF00925">
    <property type="entry name" value="GTP_cyclohydro2"/>
    <property type="match status" value="1"/>
</dbReference>
<evidence type="ECO:0000313" key="9">
    <source>
        <dbReference type="Proteomes" id="UP000722336"/>
    </source>
</evidence>
<evidence type="ECO:0000259" key="7">
    <source>
        <dbReference type="Pfam" id="PF00925"/>
    </source>
</evidence>
<feature type="binding site" evidence="6">
    <location>
        <begin position="148"/>
        <end position="152"/>
    </location>
    <ligand>
        <name>D-ribulose 5-phosphate</name>
        <dbReference type="ChEBI" id="CHEBI:58121"/>
    </ligand>
</feature>
<evidence type="ECO:0000313" key="8">
    <source>
        <dbReference type="EMBL" id="MBV7256099.1"/>
    </source>
</evidence>
<dbReference type="Proteomes" id="UP000722336">
    <property type="component" value="Unassembled WGS sequence"/>
</dbReference>
<comment type="catalytic activity">
    <reaction evidence="1 6">
        <text>D-ribulose 5-phosphate = (2S)-2-hydroxy-3-oxobutyl phosphate + formate + H(+)</text>
        <dbReference type="Rhea" id="RHEA:18457"/>
        <dbReference type="ChEBI" id="CHEBI:15378"/>
        <dbReference type="ChEBI" id="CHEBI:15740"/>
        <dbReference type="ChEBI" id="CHEBI:58121"/>
        <dbReference type="ChEBI" id="CHEBI:58830"/>
        <dbReference type="EC" id="4.1.99.12"/>
    </reaction>
</comment>
<dbReference type="InterPro" id="IPR000422">
    <property type="entry name" value="DHBP_synthase_RibB"/>
</dbReference>
<gene>
    <name evidence="6 8" type="primary">ribB</name>
    <name evidence="8" type="ORF">KCG44_04790</name>
</gene>
<dbReference type="PIRSF" id="PIRSF001259">
    <property type="entry name" value="RibA"/>
    <property type="match status" value="1"/>
</dbReference>
<keyword evidence="9" id="KW-1185">Reference proteome</keyword>
<comment type="function">
    <text evidence="6">Catalyzes the conversion of D-ribulose 5-phosphate to formate and 3,4-dihydroxy-2-butanone 4-phosphate.</text>
</comment>
<keyword evidence="4 6" id="KW-0464">Manganese</keyword>
<comment type="caution">
    <text evidence="8">The sequence shown here is derived from an EMBL/GenBank/DDBJ whole genome shotgun (WGS) entry which is preliminary data.</text>
</comment>
<comment type="cofactor">
    <cofactor evidence="6">
        <name>Mg(2+)</name>
        <dbReference type="ChEBI" id="CHEBI:18420"/>
    </cofactor>
    <cofactor evidence="6">
        <name>Mn(2+)</name>
        <dbReference type="ChEBI" id="CHEBI:29035"/>
    </cofactor>
    <text evidence="6">Binds 2 divalent metal cations per subunit. Magnesium or manganese.</text>
</comment>
<keyword evidence="2 6" id="KW-0686">Riboflavin biosynthesis</keyword>
<accession>A0ABS6SCJ4</accession>
<comment type="pathway">
    <text evidence="6">Cofactor biosynthesis; riboflavin biosynthesis; 2-hydroxy-3-oxobutyl phosphate from D-ribulose 5-phosphate: step 1/1.</text>
</comment>
<keyword evidence="3 6" id="KW-0460">Magnesium</keyword>
<evidence type="ECO:0000256" key="1">
    <source>
        <dbReference type="ARBA" id="ARBA00000141"/>
    </source>
</evidence>
<dbReference type="PANTHER" id="PTHR21327:SF34">
    <property type="entry name" value="3,4-DIHYDROXY-2-BUTANONE 4-PHOSPHATE SYNTHASE"/>
    <property type="match status" value="1"/>
</dbReference>
<evidence type="ECO:0000256" key="5">
    <source>
        <dbReference type="ARBA" id="ARBA00023239"/>
    </source>
</evidence>
<dbReference type="GO" id="GO:0008686">
    <property type="term" value="F:3,4-dihydroxy-2-butanone-4-phosphate synthase activity"/>
    <property type="evidence" value="ECO:0007669"/>
    <property type="project" value="UniProtKB-EC"/>
</dbReference>
<evidence type="ECO:0000256" key="3">
    <source>
        <dbReference type="ARBA" id="ARBA00022842"/>
    </source>
</evidence>
<feature type="binding site" evidence="6">
    <location>
        <position position="36"/>
    </location>
    <ligand>
        <name>Mg(2+)</name>
        <dbReference type="ChEBI" id="CHEBI:18420"/>
        <label>1</label>
    </ligand>
</feature>
<keyword evidence="5 6" id="KW-0456">Lyase</keyword>
<evidence type="ECO:0000256" key="2">
    <source>
        <dbReference type="ARBA" id="ARBA00022619"/>
    </source>
</evidence>
<comment type="subunit">
    <text evidence="6">Homodimer.</text>
</comment>
<sequence>MTGAQPAHPALASVDEIIEEARNGRMFILVDDEDRENEGDLVIPAQMATPDAIAFMAKNGRGLVCLALTRQRVEELGLSAMTPRNETPLETAFTVSIEAKEGITTGISAHDRARTISVAIDPRNKADSIGSPGHVFPLSARDGGTLVRAGHTEAAVDIARLAGLIPAGVICEIMKDDGTMARLDDLISFAQLHNMKVGTIRDLIAYRRKHDSFVRQVAEEAFESQWGGRWRAIRFQDTISGIDKLALVKGDPAADGATPLIRMHHFNLFDDAFAHISDRAGQLQASMKMIAEAGTGAVVLINRPGASPVETSMRAIRPKRAVTEDGEMEIRDYGIGAQILALLGVHDMVLLTNSPQSLVGLSAYGLNIVEQRPIG</sequence>
<feature type="binding site" evidence="6">
    <location>
        <begin position="35"/>
        <end position="36"/>
    </location>
    <ligand>
        <name>D-ribulose 5-phosphate</name>
        <dbReference type="ChEBI" id="CHEBI:58121"/>
    </ligand>
</feature>
<dbReference type="NCBIfam" id="TIGR00506">
    <property type="entry name" value="ribB"/>
    <property type="match status" value="1"/>
</dbReference>
<dbReference type="EMBL" id="JAGSPA010000001">
    <property type="protein sequence ID" value="MBV7256099.1"/>
    <property type="molecule type" value="Genomic_DNA"/>
</dbReference>
<feature type="site" description="Essential for catalytic activity" evidence="6">
    <location>
        <position position="134"/>
    </location>
</feature>
<reference evidence="8 9" key="1">
    <citation type="submission" date="2021-04" db="EMBL/GenBank/DDBJ databases">
        <authorList>
            <person name="Pira H."/>
            <person name="Risdian C."/>
            <person name="Wink J."/>
        </authorList>
    </citation>
    <scope>NUCLEOTIDE SEQUENCE [LARGE SCALE GENOMIC DNA]</scope>
    <source>
        <strain evidence="8 9">WHA3</strain>
    </source>
</reference>
<evidence type="ECO:0000256" key="6">
    <source>
        <dbReference type="HAMAP-Rule" id="MF_00180"/>
    </source>
</evidence>
<protein>
    <recommendedName>
        <fullName evidence="6">3,4-dihydroxy-2-butanone 4-phosphate synthase</fullName>
        <shortName evidence="6">DHBP synthase</shortName>
        <ecNumber evidence="6">4.1.99.12</ecNumber>
    </recommendedName>
</protein>
<organism evidence="8 9">
    <name type="scientific">Pacificimonas pallii</name>
    <dbReference type="NCBI Taxonomy" id="2827236"/>
    <lineage>
        <taxon>Bacteria</taxon>
        <taxon>Pseudomonadati</taxon>
        <taxon>Pseudomonadota</taxon>
        <taxon>Alphaproteobacteria</taxon>
        <taxon>Sphingomonadales</taxon>
        <taxon>Sphingosinicellaceae</taxon>
        <taxon>Pacificimonas</taxon>
    </lineage>
</organism>
<feature type="site" description="Essential for catalytic activity" evidence="6">
    <location>
        <position position="172"/>
    </location>
</feature>
<feature type="binding site" evidence="6">
    <location>
        <position position="36"/>
    </location>
    <ligand>
        <name>Mg(2+)</name>
        <dbReference type="ChEBI" id="CHEBI:18420"/>
        <label>2</label>
    </ligand>
</feature>
<dbReference type="HAMAP" id="MF_00180">
    <property type="entry name" value="RibB"/>
    <property type="match status" value="1"/>
</dbReference>
<name>A0ABS6SCJ4_9SPHN</name>
<dbReference type="EC" id="4.1.99.12" evidence="6"/>
<comment type="similarity">
    <text evidence="6">Belongs to the DHBP synthase family.</text>
</comment>
<dbReference type="RefSeq" id="WP_218444677.1">
    <property type="nucleotide sequence ID" value="NZ_JAGSPA010000001.1"/>
</dbReference>
<keyword evidence="6" id="KW-0479">Metal-binding</keyword>
<dbReference type="Pfam" id="PF00926">
    <property type="entry name" value="DHBP_synthase"/>
    <property type="match status" value="1"/>
</dbReference>
<dbReference type="InterPro" id="IPR032677">
    <property type="entry name" value="GTP_cyclohydro_II"/>
</dbReference>
<feature type="binding site" evidence="6">
    <location>
        <position position="40"/>
    </location>
    <ligand>
        <name>D-ribulose 5-phosphate</name>
        <dbReference type="ChEBI" id="CHEBI:58121"/>
    </ligand>
</feature>
<feature type="domain" description="GTP cyclohydrolase II" evidence="7">
    <location>
        <begin position="217"/>
        <end position="373"/>
    </location>
</feature>
<evidence type="ECO:0000256" key="4">
    <source>
        <dbReference type="ARBA" id="ARBA00023211"/>
    </source>
</evidence>
<dbReference type="PANTHER" id="PTHR21327">
    <property type="entry name" value="GTP CYCLOHYDROLASE II-RELATED"/>
    <property type="match status" value="1"/>
</dbReference>